<feature type="chain" id="PRO_5032273300" evidence="5">
    <location>
        <begin position="34"/>
        <end position="1130"/>
    </location>
</feature>
<keyword evidence="5" id="KW-0732">Signal</keyword>
<evidence type="ECO:0000256" key="5">
    <source>
        <dbReference type="SAM" id="SignalP"/>
    </source>
</evidence>
<name>A0A848GGF3_9BACT</name>
<keyword evidence="9" id="KW-1185">Reference proteome</keyword>
<dbReference type="Proteomes" id="UP000583266">
    <property type="component" value="Unassembled WGS sequence"/>
</dbReference>
<keyword evidence="3" id="KW-0998">Cell outer membrane</keyword>
<evidence type="ECO:0000256" key="4">
    <source>
        <dbReference type="RuleBase" id="RU003357"/>
    </source>
</evidence>
<dbReference type="Gene3D" id="2.170.130.10">
    <property type="entry name" value="TonB-dependent receptor, plug domain"/>
    <property type="match status" value="1"/>
</dbReference>
<dbReference type="InterPro" id="IPR008969">
    <property type="entry name" value="CarboxyPept-like_regulatory"/>
</dbReference>
<protein>
    <submittedName>
        <fullName evidence="8">TonB-dependent receptor</fullName>
    </submittedName>
</protein>
<dbReference type="Pfam" id="PF07715">
    <property type="entry name" value="Plug"/>
    <property type="match status" value="1"/>
</dbReference>
<dbReference type="Gene3D" id="2.60.40.1120">
    <property type="entry name" value="Carboxypeptidase-like, regulatory domain"/>
    <property type="match status" value="1"/>
</dbReference>
<comment type="caution">
    <text evidence="8">The sequence shown here is derived from an EMBL/GenBank/DDBJ whole genome shotgun (WGS) entry which is preliminary data.</text>
</comment>
<dbReference type="InterPro" id="IPR000531">
    <property type="entry name" value="Beta-barrel_TonB"/>
</dbReference>
<proteinExistence type="inferred from homology"/>
<reference evidence="8 9" key="1">
    <citation type="submission" date="2020-04" db="EMBL/GenBank/DDBJ databases">
        <title>Chitinophaga sp. G-6-1-13 sp. nov., isolated from soil.</title>
        <authorList>
            <person name="Dahal R.H."/>
            <person name="Chaudhary D.K."/>
        </authorList>
    </citation>
    <scope>NUCLEOTIDE SEQUENCE [LARGE SCALE GENOMIC DNA]</scope>
    <source>
        <strain evidence="8 9">G-6-1-13</strain>
    </source>
</reference>
<feature type="domain" description="TonB-dependent receptor plug" evidence="7">
    <location>
        <begin position="238"/>
        <end position="334"/>
    </location>
</feature>
<dbReference type="GO" id="GO:0009279">
    <property type="term" value="C:cell outer membrane"/>
    <property type="evidence" value="ECO:0007669"/>
    <property type="project" value="UniProtKB-SubCell"/>
</dbReference>
<dbReference type="InterPro" id="IPR012910">
    <property type="entry name" value="Plug_dom"/>
</dbReference>
<dbReference type="PANTHER" id="PTHR40980:SF4">
    <property type="entry name" value="TONB-DEPENDENT RECEPTOR-LIKE BETA-BARREL DOMAIN-CONTAINING PROTEIN"/>
    <property type="match status" value="1"/>
</dbReference>
<dbReference type="PANTHER" id="PTHR40980">
    <property type="entry name" value="PLUG DOMAIN-CONTAINING PROTEIN"/>
    <property type="match status" value="1"/>
</dbReference>
<dbReference type="InterPro" id="IPR037066">
    <property type="entry name" value="Plug_dom_sf"/>
</dbReference>
<evidence type="ECO:0000313" key="9">
    <source>
        <dbReference type="Proteomes" id="UP000583266"/>
    </source>
</evidence>
<dbReference type="AlphaFoldDB" id="A0A848GGF3"/>
<feature type="signal peptide" evidence="5">
    <location>
        <begin position="1"/>
        <end position="33"/>
    </location>
</feature>
<organism evidence="8 9">
    <name type="scientific">Chitinophaga fulva</name>
    <dbReference type="NCBI Taxonomy" id="2728842"/>
    <lineage>
        <taxon>Bacteria</taxon>
        <taxon>Pseudomonadati</taxon>
        <taxon>Bacteroidota</taxon>
        <taxon>Chitinophagia</taxon>
        <taxon>Chitinophagales</taxon>
        <taxon>Chitinophagaceae</taxon>
        <taxon>Chitinophaga</taxon>
    </lineage>
</organism>
<evidence type="ECO:0000256" key="3">
    <source>
        <dbReference type="ARBA" id="ARBA00023237"/>
    </source>
</evidence>
<evidence type="ECO:0000256" key="1">
    <source>
        <dbReference type="ARBA" id="ARBA00004442"/>
    </source>
</evidence>
<dbReference type="SUPFAM" id="SSF49464">
    <property type="entry name" value="Carboxypeptidase regulatory domain-like"/>
    <property type="match status" value="1"/>
</dbReference>
<dbReference type="SUPFAM" id="SSF56935">
    <property type="entry name" value="Porins"/>
    <property type="match status" value="1"/>
</dbReference>
<evidence type="ECO:0000256" key="2">
    <source>
        <dbReference type="ARBA" id="ARBA00023136"/>
    </source>
</evidence>
<dbReference type="EMBL" id="JABBGC010000001">
    <property type="protein sequence ID" value="NML36917.1"/>
    <property type="molecule type" value="Genomic_DNA"/>
</dbReference>
<keyword evidence="8" id="KW-0675">Receptor</keyword>
<feature type="domain" description="TonB-dependent receptor-like beta-barrel" evidence="6">
    <location>
        <begin position="593"/>
        <end position="1075"/>
    </location>
</feature>
<keyword evidence="2 4" id="KW-0472">Membrane</keyword>
<comment type="subcellular location">
    <subcellularLocation>
        <location evidence="1 4">Cell outer membrane</location>
    </subcellularLocation>
</comment>
<dbReference type="Pfam" id="PF00593">
    <property type="entry name" value="TonB_dep_Rec_b-barrel"/>
    <property type="match status" value="1"/>
</dbReference>
<keyword evidence="4" id="KW-0798">TonB box</keyword>
<comment type="similarity">
    <text evidence="4">Belongs to the TonB-dependent receptor family.</text>
</comment>
<accession>A0A848GGF3</accession>
<dbReference type="Pfam" id="PF13715">
    <property type="entry name" value="CarbopepD_reg_2"/>
    <property type="match status" value="1"/>
</dbReference>
<evidence type="ECO:0000259" key="7">
    <source>
        <dbReference type="Pfam" id="PF07715"/>
    </source>
</evidence>
<dbReference type="RefSeq" id="WP_169224016.1">
    <property type="nucleotide sequence ID" value="NZ_JABBGC010000001.1"/>
</dbReference>
<sequence>MNKFRQTSANLLKRKRWQAGFLLWLLLASQAYAQAPAMEHPVSLTLHNTNLAAVMAEIDRQSDYSFSYDKASLGAVKLANVNWKNITLKEVLAELTRTYGILFQANARTIAVKTGPNTPKEAGSGIIRGRVVDFETSQPLPGTTVQLEGTLLGAISDAKGYYQLSGVPAGTYTVIVSFVGYQRGIVSRVKVSHEQTSSVDIKMQVGGALKEVVVGSGPRKVRAVTHSTEQQLLQEIKGATGVVSGISNELIAKTADRNAAEIVKRISGITVVDDRFIVVRGMNERYNMTYLNGNLAPSTELYNKAFAYDLLPSSVIDKILVYKSPVADLVGEYAGAAIKVFTKNATSVKHFDMGVQFAYRDNTSMRNVDSYNGGKLDFLGIDDGTRKLPSFSPGVFQGNQRVPQNVPQQDWINSMSSTLMPGKRYAGPDMQVFANYYNSWKLGKWRLYDLTSVTYSKETAAPSIYRQTGNTNAYQVDPMPGNAQGTNNKIVTGNQTTETGKVNILENLTLKLNDRHQLAWLNFFVNDGKRFTSTTTSIPNALPEFYLSEVYGFKKDITLSFQQRLLYTGNINGTHLLGAKKQHELFWNLGYTHDLQYVPDQRLIHFNANYPVYNDNMNWTPTGSNFDMNTTFQGMMARLYIKNQEQVYNGSMDYTFHLKPNFYLKAGTYLLFKTRQVGRRFFRVNRAGLRTDELTPDLSANNFLLWNNGFGYNNVDLLHYRPADLNNVWSSHYFTNDNTGLAIYDATTPQDSYTASEQYNAFYLLGDWKAADDRLTFNAGLRGEYDRQRLSGSKDGPTGKNTIETVNVDNKKTILLPSFNFSYHPASTMVIRAGYGRTVNRPDFRELTPYHDYDFSRNEEITGNPRVITAEIDNFDLRAELYPRNKNEVINIGVFYKHLNHPIEKMRDEVSNNEAHDGWGFNRISYDNAVSADIMGVEAEIKKSLSFIPGKIFKQLSVVLNGSIIKSNSERHKFHNDYAADSIHTPGGPLQGQAPYIVNTGLFYENVATGTKAGLVYNVSGPSIYAKSVRTPADTSYSDKYVRPDIMQLPMHLLDLSVTQRIVKSLQVKLSIQNLLDQSYRLVEDQNYNHRFDKEKESEVIAGKPFFTGDNIYTRYKPGRYILLQFTYAF</sequence>
<evidence type="ECO:0000313" key="8">
    <source>
        <dbReference type="EMBL" id="NML36917.1"/>
    </source>
</evidence>
<evidence type="ECO:0000259" key="6">
    <source>
        <dbReference type="Pfam" id="PF00593"/>
    </source>
</evidence>
<dbReference type="InterPro" id="IPR036942">
    <property type="entry name" value="Beta-barrel_TonB_sf"/>
</dbReference>
<gene>
    <name evidence="8" type="ORF">HHL17_06875</name>
</gene>
<dbReference type="Gene3D" id="2.40.170.20">
    <property type="entry name" value="TonB-dependent receptor, beta-barrel domain"/>
    <property type="match status" value="1"/>
</dbReference>